<organism evidence="5 6">
    <name type="scientific">Chryseotalea sanaruensis</name>
    <dbReference type="NCBI Taxonomy" id="2482724"/>
    <lineage>
        <taxon>Bacteria</taxon>
        <taxon>Pseudomonadati</taxon>
        <taxon>Bacteroidota</taxon>
        <taxon>Cytophagia</taxon>
        <taxon>Cytophagales</taxon>
        <taxon>Chryseotaleaceae</taxon>
        <taxon>Chryseotalea</taxon>
    </lineage>
</organism>
<evidence type="ECO:0000256" key="3">
    <source>
        <dbReference type="ARBA" id="ARBA00023141"/>
    </source>
</evidence>
<dbReference type="InterPro" id="IPR046346">
    <property type="entry name" value="Aminoacid_DH-like_N_sf"/>
</dbReference>
<gene>
    <name evidence="5" type="primary">aroE</name>
    <name evidence="5" type="ORF">SanaruYs_22260</name>
</gene>
<keyword evidence="3" id="KW-0028">Amino-acid biosynthesis</keyword>
<sequence>MEKIFGLIGSTVSHSFSKAYFDEKFFRDGLRDHHYELFPLGSINELTDLVEKNKSLSGLNVTLPYKEKVIALIDEVDAAAKEIGAVNVIKIQDGKLKGYNTDAAAFYETLERWLPKGTAFKALVLGSGGSSKAVRQALKKLKIEHQIVSREAGKGQLTYEELDAKNKQILSECNLVINTTPLGMHPNTETMAPISMENIGKNHFVYDLIYNPARTVFLQKAEMHGATIKNGLEMLHVQAEKSWEIWNS</sequence>
<comment type="caution">
    <text evidence="5">The sequence shown here is derived from an EMBL/GenBank/DDBJ whole genome shotgun (WGS) entry which is preliminary data.</text>
</comment>
<dbReference type="SUPFAM" id="SSF53223">
    <property type="entry name" value="Aminoacid dehydrogenase-like, N-terminal domain"/>
    <property type="match status" value="1"/>
</dbReference>
<dbReference type="InterPro" id="IPR022893">
    <property type="entry name" value="Shikimate_DH_fam"/>
</dbReference>
<dbReference type="Gene3D" id="3.40.50.10860">
    <property type="entry name" value="Leucine Dehydrogenase, chain A, domain 1"/>
    <property type="match status" value="1"/>
</dbReference>
<proteinExistence type="predicted"/>
<protein>
    <submittedName>
        <fullName evidence="5">Shikimate 5-dehydrogenase</fullName>
    </submittedName>
</protein>
<dbReference type="Gene3D" id="3.40.50.720">
    <property type="entry name" value="NAD(P)-binding Rossmann-like Domain"/>
    <property type="match status" value="1"/>
</dbReference>
<dbReference type="SUPFAM" id="SSF51735">
    <property type="entry name" value="NAD(P)-binding Rossmann-fold domains"/>
    <property type="match status" value="1"/>
</dbReference>
<keyword evidence="6" id="KW-1185">Reference proteome</keyword>
<comment type="pathway">
    <text evidence="1">Metabolic intermediate biosynthesis; chorismate biosynthesis; chorismate from D-erythrose 4-phosphate and phosphoenolpyruvate: step 4/7.</text>
</comment>
<dbReference type="CDD" id="cd01065">
    <property type="entry name" value="NAD_bind_Shikimate_DH"/>
    <property type="match status" value="1"/>
</dbReference>
<evidence type="ECO:0000259" key="4">
    <source>
        <dbReference type="Pfam" id="PF08501"/>
    </source>
</evidence>
<dbReference type="RefSeq" id="WP_127122650.1">
    <property type="nucleotide sequence ID" value="NZ_BHXQ01000004.1"/>
</dbReference>
<dbReference type="GO" id="GO:0005829">
    <property type="term" value="C:cytosol"/>
    <property type="evidence" value="ECO:0007669"/>
    <property type="project" value="TreeGrafter"/>
</dbReference>
<dbReference type="InterPro" id="IPR036291">
    <property type="entry name" value="NAD(P)-bd_dom_sf"/>
</dbReference>
<keyword evidence="2" id="KW-0560">Oxidoreductase</keyword>
<dbReference type="InterPro" id="IPR013708">
    <property type="entry name" value="Shikimate_DH-bd_N"/>
</dbReference>
<dbReference type="Pfam" id="PF08501">
    <property type="entry name" value="Shikimate_dh_N"/>
    <property type="match status" value="1"/>
</dbReference>
<dbReference type="PANTHER" id="PTHR21089:SF1">
    <property type="entry name" value="BIFUNCTIONAL 3-DEHYDROQUINATE DEHYDRATASE_SHIKIMATE DEHYDROGENASE, CHLOROPLASTIC"/>
    <property type="match status" value="1"/>
</dbReference>
<dbReference type="Proteomes" id="UP000288227">
    <property type="component" value="Unassembled WGS sequence"/>
</dbReference>
<feature type="domain" description="Shikimate dehydrogenase substrate binding N-terminal" evidence="4">
    <location>
        <begin position="7"/>
        <end position="89"/>
    </location>
</feature>
<dbReference type="GO" id="GO:0019632">
    <property type="term" value="P:shikimate metabolic process"/>
    <property type="evidence" value="ECO:0007669"/>
    <property type="project" value="TreeGrafter"/>
</dbReference>
<dbReference type="GO" id="GO:0004764">
    <property type="term" value="F:shikimate 3-dehydrogenase (NADP+) activity"/>
    <property type="evidence" value="ECO:0007669"/>
    <property type="project" value="InterPro"/>
</dbReference>
<keyword evidence="3" id="KW-0057">Aromatic amino acid biosynthesis</keyword>
<dbReference type="OrthoDB" id="9792692at2"/>
<dbReference type="EMBL" id="BHXQ01000004">
    <property type="protein sequence ID" value="GCC51994.1"/>
    <property type="molecule type" value="Genomic_DNA"/>
</dbReference>
<dbReference type="AlphaFoldDB" id="A0A401UAW7"/>
<dbReference type="GO" id="GO:0009423">
    <property type="term" value="P:chorismate biosynthetic process"/>
    <property type="evidence" value="ECO:0007669"/>
    <property type="project" value="TreeGrafter"/>
</dbReference>
<reference evidence="5 6" key="1">
    <citation type="submission" date="2018-11" db="EMBL/GenBank/DDBJ databases">
        <title>Chryseotalea sanarue gen. nov., sp., nov., a member of the family Cytophagaceae, isolated from a brackish lake in Hamamatsu Japan.</title>
        <authorList>
            <person name="Maejima Y."/>
            <person name="Iino T."/>
            <person name="Muraguchi Y."/>
            <person name="Fukuda K."/>
            <person name="Ohkuma M."/>
            <person name="Moriuchi R."/>
            <person name="Dohra H."/>
            <person name="Kimbara K."/>
            <person name="Shintani M."/>
        </authorList>
    </citation>
    <scope>NUCLEOTIDE SEQUENCE [LARGE SCALE GENOMIC DNA]</scope>
    <source>
        <strain evidence="5 6">Ys</strain>
    </source>
</reference>
<name>A0A401UAW7_9BACT</name>
<evidence type="ECO:0000313" key="5">
    <source>
        <dbReference type="EMBL" id="GCC51994.1"/>
    </source>
</evidence>
<dbReference type="GO" id="GO:0009073">
    <property type="term" value="P:aromatic amino acid family biosynthetic process"/>
    <property type="evidence" value="ECO:0007669"/>
    <property type="project" value="UniProtKB-KW"/>
</dbReference>
<dbReference type="PANTHER" id="PTHR21089">
    <property type="entry name" value="SHIKIMATE DEHYDROGENASE"/>
    <property type="match status" value="1"/>
</dbReference>
<dbReference type="GO" id="GO:0050661">
    <property type="term" value="F:NADP binding"/>
    <property type="evidence" value="ECO:0007669"/>
    <property type="project" value="TreeGrafter"/>
</dbReference>
<evidence type="ECO:0000256" key="1">
    <source>
        <dbReference type="ARBA" id="ARBA00004871"/>
    </source>
</evidence>
<evidence type="ECO:0000313" key="6">
    <source>
        <dbReference type="Proteomes" id="UP000288227"/>
    </source>
</evidence>
<accession>A0A401UAW7</accession>
<evidence type="ECO:0000256" key="2">
    <source>
        <dbReference type="ARBA" id="ARBA00023002"/>
    </source>
</evidence>